<dbReference type="Gene3D" id="1.20.120.920">
    <property type="entry name" value="CRISPR-associated endonuclease Cas1, C-terminal domain"/>
    <property type="match status" value="1"/>
</dbReference>
<dbReference type="GO" id="GO:0046872">
    <property type="term" value="F:metal ion binding"/>
    <property type="evidence" value="ECO:0007669"/>
    <property type="project" value="UniProtKB-UniRule"/>
</dbReference>
<evidence type="ECO:0000313" key="11">
    <source>
        <dbReference type="EMBL" id="MBO8437047.1"/>
    </source>
</evidence>
<evidence type="ECO:0000256" key="2">
    <source>
        <dbReference type="ARBA" id="ARBA00022723"/>
    </source>
</evidence>
<dbReference type="GO" id="GO:0051607">
    <property type="term" value="P:defense response to virus"/>
    <property type="evidence" value="ECO:0007669"/>
    <property type="project" value="UniProtKB-UniRule"/>
</dbReference>
<dbReference type="EC" id="3.1.-.-" evidence="10"/>
<evidence type="ECO:0000256" key="9">
    <source>
        <dbReference type="ARBA" id="ARBA00038592"/>
    </source>
</evidence>
<feature type="binding site" evidence="10">
    <location>
        <position position="249"/>
    </location>
    <ligand>
        <name>Mn(2+)</name>
        <dbReference type="ChEBI" id="CHEBI:29035"/>
    </ligand>
</feature>
<name>A0A9D9H6K4_9SPIO</name>
<dbReference type="NCBIfam" id="TIGR03640">
    <property type="entry name" value="cas1_DVULG"/>
    <property type="match status" value="1"/>
</dbReference>
<accession>A0A9D9H6K4</accession>
<evidence type="ECO:0000256" key="1">
    <source>
        <dbReference type="ARBA" id="ARBA00022722"/>
    </source>
</evidence>
<dbReference type="GO" id="GO:0016787">
    <property type="term" value="F:hydrolase activity"/>
    <property type="evidence" value="ECO:0007669"/>
    <property type="project" value="UniProtKB-KW"/>
</dbReference>
<evidence type="ECO:0000256" key="10">
    <source>
        <dbReference type="HAMAP-Rule" id="MF_01470"/>
    </source>
</evidence>
<dbReference type="NCBIfam" id="TIGR00287">
    <property type="entry name" value="cas1"/>
    <property type="match status" value="1"/>
</dbReference>
<dbReference type="Proteomes" id="UP000823615">
    <property type="component" value="Unassembled WGS sequence"/>
</dbReference>
<dbReference type="InterPro" id="IPR042211">
    <property type="entry name" value="CRISPR-assoc_Cas1_N"/>
</dbReference>
<evidence type="ECO:0000256" key="5">
    <source>
        <dbReference type="ARBA" id="ARBA00022842"/>
    </source>
</evidence>
<dbReference type="HAMAP" id="MF_01470">
    <property type="entry name" value="Cas1"/>
    <property type="match status" value="1"/>
</dbReference>
<evidence type="ECO:0000256" key="4">
    <source>
        <dbReference type="ARBA" id="ARBA00022801"/>
    </source>
</evidence>
<reference evidence="11" key="2">
    <citation type="journal article" date="2021" name="PeerJ">
        <title>Extensive microbial diversity within the chicken gut microbiome revealed by metagenomics and culture.</title>
        <authorList>
            <person name="Gilroy R."/>
            <person name="Ravi A."/>
            <person name="Getino M."/>
            <person name="Pursley I."/>
            <person name="Horton D.L."/>
            <person name="Alikhan N.F."/>
            <person name="Baker D."/>
            <person name="Gharbi K."/>
            <person name="Hall N."/>
            <person name="Watson M."/>
            <person name="Adriaenssens E.M."/>
            <person name="Foster-Nyarko E."/>
            <person name="Jarju S."/>
            <person name="Secka A."/>
            <person name="Antonio M."/>
            <person name="Oren A."/>
            <person name="Chaudhuri R.R."/>
            <person name="La Ragione R."/>
            <person name="Hildebrand F."/>
            <person name="Pallen M.J."/>
        </authorList>
    </citation>
    <scope>NUCLEOTIDE SEQUENCE</scope>
    <source>
        <strain evidence="11">7293</strain>
    </source>
</reference>
<feature type="binding site" evidence="10">
    <location>
        <position position="166"/>
    </location>
    <ligand>
        <name>Mn(2+)</name>
        <dbReference type="ChEBI" id="CHEBI:29035"/>
    </ligand>
</feature>
<dbReference type="EMBL" id="JADIMT010000098">
    <property type="protein sequence ID" value="MBO8437047.1"/>
    <property type="molecule type" value="Genomic_DNA"/>
</dbReference>
<comment type="caution">
    <text evidence="11">The sequence shown here is derived from an EMBL/GenBank/DDBJ whole genome shotgun (WGS) entry which is preliminary data.</text>
</comment>
<keyword evidence="8 10" id="KW-0464">Manganese</keyword>
<organism evidence="11 12">
    <name type="scientific">Candidatus Ornithospirochaeta stercoripullorum</name>
    <dbReference type="NCBI Taxonomy" id="2840899"/>
    <lineage>
        <taxon>Bacteria</taxon>
        <taxon>Pseudomonadati</taxon>
        <taxon>Spirochaetota</taxon>
        <taxon>Spirochaetia</taxon>
        <taxon>Spirochaetales</taxon>
        <taxon>Spirochaetaceae</taxon>
        <taxon>Spirochaetaceae incertae sedis</taxon>
        <taxon>Candidatus Ornithospirochaeta</taxon>
    </lineage>
</organism>
<comment type="subunit">
    <text evidence="9 10">Homodimer, forms a heterotetramer with a Cas2 homodimer.</text>
</comment>
<dbReference type="Pfam" id="PF01867">
    <property type="entry name" value="Cas_Cas1"/>
    <property type="match status" value="1"/>
</dbReference>
<dbReference type="PANTHER" id="PTHR34353">
    <property type="entry name" value="CRISPR-ASSOCIATED ENDONUCLEASE CAS1 1"/>
    <property type="match status" value="1"/>
</dbReference>
<dbReference type="GO" id="GO:0004520">
    <property type="term" value="F:DNA endonuclease activity"/>
    <property type="evidence" value="ECO:0007669"/>
    <property type="project" value="InterPro"/>
</dbReference>
<reference evidence="11" key="1">
    <citation type="submission" date="2020-10" db="EMBL/GenBank/DDBJ databases">
        <authorList>
            <person name="Gilroy R."/>
        </authorList>
    </citation>
    <scope>NUCLEOTIDE SEQUENCE</scope>
    <source>
        <strain evidence="11">7293</strain>
    </source>
</reference>
<keyword evidence="3 10" id="KW-0255">Endonuclease</keyword>
<keyword evidence="2 10" id="KW-0479">Metal-binding</keyword>
<evidence type="ECO:0000256" key="6">
    <source>
        <dbReference type="ARBA" id="ARBA00023118"/>
    </source>
</evidence>
<protein>
    <recommendedName>
        <fullName evidence="10">CRISPR-associated endonuclease Cas1</fullName>
        <ecNumber evidence="10">3.1.-.-</ecNumber>
    </recommendedName>
</protein>
<dbReference type="AlphaFoldDB" id="A0A9D9H6K4"/>
<dbReference type="InterPro" id="IPR002729">
    <property type="entry name" value="CRISPR-assoc_Cas1"/>
</dbReference>
<evidence type="ECO:0000313" key="12">
    <source>
        <dbReference type="Proteomes" id="UP000823615"/>
    </source>
</evidence>
<sequence length="343" mass="39130">MRKLLNTLYIISPDTYLRLDGENVVIQRDGNRDIHLPLHTLENIICFTYRGASPQLLGKCVEVGIDVSFFTPEGRFLARVSGLPNGNVLLRREQYRIADSYERKILYARQFILGKVFNSRWILERLCRDHPEIDNISSVEEQSAYLKAVLPSIAEAENINGLMGIEGDCARHYFSVFGSLIRKSDNVFYFAGRNKRPPLDAVNALLSFAYSILAKDCTAALASIGLDPYVGFLHSDRPGRVSLALDLEEELRGPVADRFVISGINLGIFTSKMFDFRENGAVFLNDDGRKLFLQKWQSHKKEQLRHPFLEERIEWGLVPYVQALLLARTIRGDLDSYPPFLWK</sequence>
<proteinExistence type="inferred from homology"/>
<comment type="cofactor">
    <cofactor evidence="10">
        <name>Mg(2+)</name>
        <dbReference type="ChEBI" id="CHEBI:18420"/>
    </cofactor>
    <cofactor evidence="10">
        <name>Mn(2+)</name>
        <dbReference type="ChEBI" id="CHEBI:29035"/>
    </cofactor>
</comment>
<comment type="function">
    <text evidence="10">CRISPR (clustered regularly interspaced short palindromic repeat), is an adaptive immune system that provides protection against mobile genetic elements (viruses, transposable elements and conjugative plasmids). CRISPR clusters contain spacers, sequences complementary to antecedent mobile elements, and target invading nucleic acids. CRISPR clusters are transcribed and processed into CRISPR RNA (crRNA). Acts as a dsDNA endonuclease. Involved in the integration of spacer DNA into the CRISPR cassette.</text>
</comment>
<comment type="similarity">
    <text evidence="10">Belongs to the CRISPR-associated endonuclease Cas1 family.</text>
</comment>
<keyword evidence="6 10" id="KW-0051">Antiviral defense</keyword>
<dbReference type="InterPro" id="IPR042206">
    <property type="entry name" value="CRISPR-assoc_Cas1_C"/>
</dbReference>
<dbReference type="GO" id="GO:0003677">
    <property type="term" value="F:DNA binding"/>
    <property type="evidence" value="ECO:0007669"/>
    <property type="project" value="UniProtKB-KW"/>
</dbReference>
<dbReference type="InterPro" id="IPR019856">
    <property type="entry name" value="CRISPR-assoc_Cas1_DVULG"/>
</dbReference>
<keyword evidence="5 10" id="KW-0460">Magnesium</keyword>
<keyword evidence="4 10" id="KW-0378">Hydrolase</keyword>
<keyword evidence="1 10" id="KW-0540">Nuclease</keyword>
<gene>
    <name evidence="11" type="primary">cas1c</name>
    <name evidence="10" type="synonym">cas1</name>
    <name evidence="11" type="ORF">IAA97_08730</name>
</gene>
<evidence type="ECO:0000256" key="3">
    <source>
        <dbReference type="ARBA" id="ARBA00022759"/>
    </source>
</evidence>
<dbReference type="PANTHER" id="PTHR34353:SF2">
    <property type="entry name" value="CRISPR-ASSOCIATED ENDONUCLEASE CAS1 1"/>
    <property type="match status" value="1"/>
</dbReference>
<dbReference type="InterPro" id="IPR050646">
    <property type="entry name" value="Cas1"/>
</dbReference>
<keyword evidence="7 10" id="KW-0238">DNA-binding</keyword>
<feature type="binding site" evidence="10">
    <location>
        <position position="234"/>
    </location>
    <ligand>
        <name>Mn(2+)</name>
        <dbReference type="ChEBI" id="CHEBI:29035"/>
    </ligand>
</feature>
<dbReference type="GO" id="GO:0043571">
    <property type="term" value="P:maintenance of CRISPR repeat elements"/>
    <property type="evidence" value="ECO:0007669"/>
    <property type="project" value="UniProtKB-UniRule"/>
</dbReference>
<evidence type="ECO:0000256" key="8">
    <source>
        <dbReference type="ARBA" id="ARBA00023211"/>
    </source>
</evidence>
<evidence type="ECO:0000256" key="7">
    <source>
        <dbReference type="ARBA" id="ARBA00023125"/>
    </source>
</evidence>
<dbReference type="Gene3D" id="3.100.10.20">
    <property type="entry name" value="CRISPR-associated endonuclease Cas1, N-terminal domain"/>
    <property type="match status" value="1"/>
</dbReference>